<proteinExistence type="predicted"/>
<organism evidence="1 2">
    <name type="scientific">Colocasia esculenta</name>
    <name type="common">Wild taro</name>
    <name type="synonym">Arum esculentum</name>
    <dbReference type="NCBI Taxonomy" id="4460"/>
    <lineage>
        <taxon>Eukaryota</taxon>
        <taxon>Viridiplantae</taxon>
        <taxon>Streptophyta</taxon>
        <taxon>Embryophyta</taxon>
        <taxon>Tracheophyta</taxon>
        <taxon>Spermatophyta</taxon>
        <taxon>Magnoliopsida</taxon>
        <taxon>Liliopsida</taxon>
        <taxon>Araceae</taxon>
        <taxon>Aroideae</taxon>
        <taxon>Colocasieae</taxon>
        <taxon>Colocasia</taxon>
    </lineage>
</organism>
<sequence length="156" mass="17344">MDSYRDAFSCHDRGDATVPVLSRVFSWFRLGCRRVPQGWLALRIFRWGTRQVTWLCSVTKGDTFVAVSWRRSQEVRVCLVLAGLVLGYKPAVRRGSCCVCPACSLGAWHLRPCPVQRLSLLSETPHPREPVEGVLWATSVLELAADLANSGAEGKT</sequence>
<keyword evidence="2" id="KW-1185">Reference proteome</keyword>
<evidence type="ECO:0000313" key="2">
    <source>
        <dbReference type="Proteomes" id="UP000652761"/>
    </source>
</evidence>
<evidence type="ECO:0000313" key="1">
    <source>
        <dbReference type="EMBL" id="MQL72531.1"/>
    </source>
</evidence>
<gene>
    <name evidence="1" type="ORF">Taro_004881</name>
</gene>
<dbReference type="AlphaFoldDB" id="A0A843TNI7"/>
<dbReference type="Proteomes" id="UP000652761">
    <property type="component" value="Unassembled WGS sequence"/>
</dbReference>
<comment type="caution">
    <text evidence="1">The sequence shown here is derived from an EMBL/GenBank/DDBJ whole genome shotgun (WGS) entry which is preliminary data.</text>
</comment>
<reference evidence="1" key="1">
    <citation type="submission" date="2017-07" db="EMBL/GenBank/DDBJ databases">
        <title>Taro Niue Genome Assembly and Annotation.</title>
        <authorList>
            <person name="Atibalentja N."/>
            <person name="Keating K."/>
            <person name="Fields C.J."/>
        </authorList>
    </citation>
    <scope>NUCLEOTIDE SEQUENCE</scope>
    <source>
        <strain evidence="1">Niue_2</strain>
        <tissue evidence="1">Leaf</tissue>
    </source>
</reference>
<name>A0A843TNI7_COLES</name>
<accession>A0A843TNI7</accession>
<dbReference type="EMBL" id="NMUH01000134">
    <property type="protein sequence ID" value="MQL72531.1"/>
    <property type="molecule type" value="Genomic_DNA"/>
</dbReference>
<feature type="non-terminal residue" evidence="1">
    <location>
        <position position="1"/>
    </location>
</feature>
<protein>
    <submittedName>
        <fullName evidence="1">Uncharacterized protein</fullName>
    </submittedName>
</protein>